<dbReference type="PIRSF" id="PIRSF000151">
    <property type="entry name" value="GPR"/>
    <property type="match status" value="1"/>
</dbReference>
<comment type="similarity">
    <text evidence="7">Belongs to the gamma-glutamyl phosphate reductase family.</text>
</comment>
<evidence type="ECO:0000256" key="8">
    <source>
        <dbReference type="SAM" id="Coils"/>
    </source>
</evidence>
<dbReference type="PANTHER" id="PTHR11063">
    <property type="entry name" value="GLUTAMATE SEMIALDEHYDE DEHYDROGENASE"/>
    <property type="match status" value="1"/>
</dbReference>
<gene>
    <name evidence="7 10" type="primary">proA</name>
    <name evidence="10" type="ORF">PDESU_06196</name>
</gene>
<dbReference type="UniPathway" id="UPA00098">
    <property type="reaction ID" value="UER00360"/>
</dbReference>
<dbReference type="Gene3D" id="3.40.605.10">
    <property type="entry name" value="Aldehyde Dehydrogenase, Chain A, domain 1"/>
    <property type="match status" value="1"/>
</dbReference>
<keyword evidence="2 7" id="KW-0028">Amino-acid biosynthesis</keyword>
<evidence type="ECO:0000256" key="7">
    <source>
        <dbReference type="HAMAP-Rule" id="MF_00412"/>
    </source>
</evidence>
<evidence type="ECO:0000256" key="5">
    <source>
        <dbReference type="ARBA" id="ARBA00023002"/>
    </source>
</evidence>
<dbReference type="Gene3D" id="3.40.309.10">
    <property type="entry name" value="Aldehyde Dehydrogenase, Chain A, domain 2"/>
    <property type="match status" value="1"/>
</dbReference>
<organism evidence="10 11">
    <name type="scientific">Pontiella desulfatans</name>
    <dbReference type="NCBI Taxonomy" id="2750659"/>
    <lineage>
        <taxon>Bacteria</taxon>
        <taxon>Pseudomonadati</taxon>
        <taxon>Kiritimatiellota</taxon>
        <taxon>Kiritimatiellia</taxon>
        <taxon>Kiritimatiellales</taxon>
        <taxon>Pontiellaceae</taxon>
        <taxon>Pontiella</taxon>
    </lineage>
</organism>
<reference evidence="10 11" key="1">
    <citation type="submission" date="2019-04" db="EMBL/GenBank/DDBJ databases">
        <authorList>
            <person name="Van Vliet M D."/>
        </authorList>
    </citation>
    <scope>NUCLEOTIDE SEQUENCE [LARGE SCALE GENOMIC DNA]</scope>
    <source>
        <strain evidence="10 11">F1</strain>
    </source>
</reference>
<dbReference type="GO" id="GO:0005737">
    <property type="term" value="C:cytoplasm"/>
    <property type="evidence" value="ECO:0007669"/>
    <property type="project" value="UniProtKB-SubCell"/>
</dbReference>
<keyword evidence="5 7" id="KW-0560">Oxidoreductase</keyword>
<dbReference type="InterPro" id="IPR016161">
    <property type="entry name" value="Ald_DH/histidinol_DH"/>
</dbReference>
<comment type="subcellular location">
    <subcellularLocation>
        <location evidence="7">Cytoplasm</location>
    </subcellularLocation>
</comment>
<dbReference type="GO" id="GO:0004350">
    <property type="term" value="F:glutamate-5-semialdehyde dehydrogenase activity"/>
    <property type="evidence" value="ECO:0007669"/>
    <property type="project" value="UniProtKB-UniRule"/>
</dbReference>
<keyword evidence="4 7" id="KW-0521">NADP</keyword>
<comment type="catalytic activity">
    <reaction evidence="6 7">
        <text>L-glutamate 5-semialdehyde + phosphate + NADP(+) = L-glutamyl 5-phosphate + NADPH + H(+)</text>
        <dbReference type="Rhea" id="RHEA:19541"/>
        <dbReference type="ChEBI" id="CHEBI:15378"/>
        <dbReference type="ChEBI" id="CHEBI:43474"/>
        <dbReference type="ChEBI" id="CHEBI:57783"/>
        <dbReference type="ChEBI" id="CHEBI:58066"/>
        <dbReference type="ChEBI" id="CHEBI:58274"/>
        <dbReference type="ChEBI" id="CHEBI:58349"/>
        <dbReference type="EC" id="1.2.1.41"/>
    </reaction>
</comment>
<evidence type="ECO:0000313" key="11">
    <source>
        <dbReference type="Proteomes" id="UP000366872"/>
    </source>
</evidence>
<keyword evidence="11" id="KW-1185">Reference proteome</keyword>
<proteinExistence type="inferred from homology"/>
<evidence type="ECO:0000256" key="4">
    <source>
        <dbReference type="ARBA" id="ARBA00022857"/>
    </source>
</evidence>
<name>A0A6C2UDG6_PONDE</name>
<evidence type="ECO:0000256" key="2">
    <source>
        <dbReference type="ARBA" id="ARBA00022605"/>
    </source>
</evidence>
<evidence type="ECO:0000256" key="6">
    <source>
        <dbReference type="ARBA" id="ARBA00049024"/>
    </source>
</evidence>
<keyword evidence="8" id="KW-0175">Coiled coil</keyword>
<evidence type="ECO:0000256" key="3">
    <source>
        <dbReference type="ARBA" id="ARBA00022650"/>
    </source>
</evidence>
<sequence length="418" mass="45379">MTVEEQVLKIGADAKAASRKLAKLSTRKKNAILEAMAEELDAQRAFIQSENEKDLEAGRAAGLTPAMLDRLELTDARIDSMIKGLRDVAVLNDPVGHEISTWNRPNGLEIHKRRVPIGVIGIIFESRPNVTCDAAALCFKTSNTVILRGGKEAIHSNLAIASAMQKGGEAKGMPANAIQLIPTTDREAVRVMSQMTAYLDLIIPRGGEGLIRAVMEMAHVPVIKHYTGVCHTYVDASANLSMALRISENAKCQRPGVCNAMETLLVHKDIAAEFLPAMGEILEKRHVEMRGDEATCKLIGSAVPATEEDWRTEYVDLILSIRVVDDVNAAVEHINTYGSGHSDAIVSEDDKATVTFLNEVDSATVYVNASTRFTDGAEFGMGAEIGVSTDKLHARGPMGLEELTTYKFVIEGKGQIRE</sequence>
<keyword evidence="3 7" id="KW-0641">Proline biosynthesis</keyword>
<dbReference type="InterPro" id="IPR016162">
    <property type="entry name" value="Ald_DH_N"/>
</dbReference>
<evidence type="ECO:0000259" key="9">
    <source>
        <dbReference type="Pfam" id="PF00171"/>
    </source>
</evidence>
<feature type="coiled-coil region" evidence="8">
    <location>
        <begin position="14"/>
        <end position="50"/>
    </location>
</feature>
<keyword evidence="7" id="KW-0963">Cytoplasm</keyword>
<comment type="function">
    <text evidence="7">Catalyzes the NADPH-dependent reduction of L-glutamate 5-phosphate into L-glutamate 5-semialdehyde and phosphate. The product spontaneously undergoes cyclization to form 1-pyrroline-5-carboxylate.</text>
</comment>
<dbReference type="GO" id="GO:0050661">
    <property type="term" value="F:NADP binding"/>
    <property type="evidence" value="ECO:0007669"/>
    <property type="project" value="InterPro"/>
</dbReference>
<dbReference type="Pfam" id="PF00171">
    <property type="entry name" value="Aldedh"/>
    <property type="match status" value="2"/>
</dbReference>
<protein>
    <recommendedName>
        <fullName evidence="7">Gamma-glutamyl phosphate reductase</fullName>
        <shortName evidence="7">GPR</shortName>
        <ecNumber evidence="7">1.2.1.41</ecNumber>
    </recommendedName>
    <alternativeName>
        <fullName evidence="7">Glutamate-5-semialdehyde dehydrogenase</fullName>
    </alternativeName>
    <alternativeName>
        <fullName evidence="7">Glutamyl-gamma-semialdehyde dehydrogenase</fullName>
        <shortName evidence="7">GSA dehydrogenase</shortName>
    </alternativeName>
</protein>
<comment type="pathway">
    <text evidence="1 7">Amino-acid biosynthesis; L-proline biosynthesis; L-glutamate 5-semialdehyde from L-glutamate: step 2/2.</text>
</comment>
<dbReference type="SUPFAM" id="SSF53720">
    <property type="entry name" value="ALDH-like"/>
    <property type="match status" value="1"/>
</dbReference>
<dbReference type="GO" id="GO:0055129">
    <property type="term" value="P:L-proline biosynthetic process"/>
    <property type="evidence" value="ECO:0007669"/>
    <property type="project" value="UniProtKB-UniRule"/>
</dbReference>
<dbReference type="PROSITE" id="PS01223">
    <property type="entry name" value="PROA"/>
    <property type="match status" value="1"/>
</dbReference>
<dbReference type="InterPro" id="IPR012134">
    <property type="entry name" value="Glu-5-SA_DH"/>
</dbReference>
<feature type="domain" description="Aldehyde dehydrogenase" evidence="9">
    <location>
        <begin position="307"/>
        <end position="380"/>
    </location>
</feature>
<accession>A0A6C2UDG6</accession>
<dbReference type="NCBIfam" id="TIGR00407">
    <property type="entry name" value="proA"/>
    <property type="match status" value="1"/>
</dbReference>
<dbReference type="HAMAP" id="MF_00412">
    <property type="entry name" value="ProA"/>
    <property type="match status" value="1"/>
</dbReference>
<dbReference type="PANTHER" id="PTHR11063:SF8">
    <property type="entry name" value="DELTA-1-PYRROLINE-5-CARBOXYLATE SYNTHASE"/>
    <property type="match status" value="1"/>
</dbReference>
<dbReference type="EMBL" id="CAAHFG010000005">
    <property type="protein sequence ID" value="VGO17597.1"/>
    <property type="molecule type" value="Genomic_DNA"/>
</dbReference>
<dbReference type="NCBIfam" id="NF001221">
    <property type="entry name" value="PRK00197.1"/>
    <property type="match status" value="1"/>
</dbReference>
<dbReference type="InterPro" id="IPR000965">
    <property type="entry name" value="GPR_dom"/>
</dbReference>
<dbReference type="FunFam" id="3.40.309.10:FF:000006">
    <property type="entry name" value="Gamma-glutamyl phosphate reductase"/>
    <property type="match status" value="1"/>
</dbReference>
<feature type="domain" description="Aldehyde dehydrogenase" evidence="9">
    <location>
        <begin position="4"/>
        <end position="295"/>
    </location>
</feature>
<dbReference type="RefSeq" id="WP_136083087.1">
    <property type="nucleotide sequence ID" value="NZ_CAAHFG010000005.1"/>
</dbReference>
<dbReference type="InterPro" id="IPR015590">
    <property type="entry name" value="Aldehyde_DH_dom"/>
</dbReference>
<evidence type="ECO:0000313" key="10">
    <source>
        <dbReference type="EMBL" id="VGO17597.1"/>
    </source>
</evidence>
<dbReference type="AlphaFoldDB" id="A0A6C2UDG6"/>
<dbReference type="EC" id="1.2.1.41" evidence="7"/>
<dbReference type="CDD" id="cd07079">
    <property type="entry name" value="ALDH_F18-19_ProA-GPR"/>
    <property type="match status" value="1"/>
</dbReference>
<dbReference type="Proteomes" id="UP000366872">
    <property type="component" value="Unassembled WGS sequence"/>
</dbReference>
<evidence type="ECO:0000256" key="1">
    <source>
        <dbReference type="ARBA" id="ARBA00004985"/>
    </source>
</evidence>
<dbReference type="InterPro" id="IPR016163">
    <property type="entry name" value="Ald_DH_C"/>
</dbReference>
<dbReference type="InterPro" id="IPR020593">
    <property type="entry name" value="G-glutamylP_reductase_CS"/>
</dbReference>